<dbReference type="SUPFAM" id="SSF88697">
    <property type="entry name" value="PUA domain-like"/>
    <property type="match status" value="1"/>
</dbReference>
<protein>
    <recommendedName>
        <fullName evidence="4 12">Ribosomal RNA small subunit methyltransferase E</fullName>
        <ecNumber evidence="3 12">2.1.1.193</ecNumber>
    </recommendedName>
</protein>
<dbReference type="EC" id="2.1.1.193" evidence="3 12"/>
<evidence type="ECO:0000256" key="3">
    <source>
        <dbReference type="ARBA" id="ARBA00012328"/>
    </source>
</evidence>
<sequence length="252" mass="28421">MQRYFVPAENWNDNEIVITGDDAHHIIRVMRSKTGETIICSHPNGQAATSTITSITNNVVHAVVKEWLEGSAESPVEVTIAQGLPKNDKMETVLQKGTELGAASFIPVRSERTVVVWDDKKMDKKMRRFNKIVKEASEQSQRNKMPSIQPISDLKKLAEVNAGYHLKLFAYEEEAKKETQQLFSSYIKNVRPGERVLIVIGPEGGFSEKEADLLKQNAFYPVRLGPRILRTETAALYALASISYQFEESAYY</sequence>
<dbReference type="InterPro" id="IPR015947">
    <property type="entry name" value="PUA-like_sf"/>
</dbReference>
<evidence type="ECO:0000256" key="2">
    <source>
        <dbReference type="ARBA" id="ARBA00005528"/>
    </source>
</evidence>
<proteinExistence type="inferred from homology"/>
<dbReference type="InterPro" id="IPR006700">
    <property type="entry name" value="RsmE"/>
</dbReference>
<keyword evidence="9 12" id="KW-0949">S-adenosyl-L-methionine</keyword>
<evidence type="ECO:0000259" key="13">
    <source>
        <dbReference type="Pfam" id="PF04452"/>
    </source>
</evidence>
<feature type="domain" description="Ribosomal RNA small subunit methyltransferase E PUA-like" evidence="14">
    <location>
        <begin position="18"/>
        <end position="63"/>
    </location>
</feature>
<name>A0ABW2UZS8_9BACI</name>
<evidence type="ECO:0000256" key="9">
    <source>
        <dbReference type="ARBA" id="ARBA00022691"/>
    </source>
</evidence>
<evidence type="ECO:0000256" key="5">
    <source>
        <dbReference type="ARBA" id="ARBA00022490"/>
    </source>
</evidence>
<dbReference type="Pfam" id="PF20260">
    <property type="entry name" value="PUA_4"/>
    <property type="match status" value="1"/>
</dbReference>
<evidence type="ECO:0000256" key="12">
    <source>
        <dbReference type="PIRNR" id="PIRNR015601"/>
    </source>
</evidence>
<dbReference type="Gene3D" id="2.40.240.20">
    <property type="entry name" value="Hypothetical PUA domain-like, domain 1"/>
    <property type="match status" value="1"/>
</dbReference>
<evidence type="ECO:0000256" key="6">
    <source>
        <dbReference type="ARBA" id="ARBA00022552"/>
    </source>
</evidence>
<dbReference type="NCBIfam" id="NF008692">
    <property type="entry name" value="PRK11713.1-5"/>
    <property type="match status" value="1"/>
</dbReference>
<dbReference type="GO" id="GO:0032259">
    <property type="term" value="P:methylation"/>
    <property type="evidence" value="ECO:0007669"/>
    <property type="project" value="UniProtKB-KW"/>
</dbReference>
<evidence type="ECO:0000313" key="15">
    <source>
        <dbReference type="EMBL" id="MFC7748055.1"/>
    </source>
</evidence>
<evidence type="ECO:0000259" key="14">
    <source>
        <dbReference type="Pfam" id="PF20260"/>
    </source>
</evidence>
<keyword evidence="8 12" id="KW-0808">Transferase</keyword>
<dbReference type="InterPro" id="IPR046886">
    <property type="entry name" value="RsmE_MTase_dom"/>
</dbReference>
<dbReference type="InterPro" id="IPR029028">
    <property type="entry name" value="Alpha/beta_knot_MTases"/>
</dbReference>
<evidence type="ECO:0000256" key="11">
    <source>
        <dbReference type="ARBA" id="ARBA00047944"/>
    </source>
</evidence>
<dbReference type="EMBL" id="JBHTGR010000057">
    <property type="protein sequence ID" value="MFC7748055.1"/>
    <property type="molecule type" value="Genomic_DNA"/>
</dbReference>
<gene>
    <name evidence="15" type="ORF">ACFQU8_12740</name>
</gene>
<dbReference type="RefSeq" id="WP_382361686.1">
    <property type="nucleotide sequence ID" value="NZ_JBHTGR010000057.1"/>
</dbReference>
<dbReference type="PANTHER" id="PTHR30027">
    <property type="entry name" value="RIBOSOMAL RNA SMALL SUBUNIT METHYLTRANSFERASE E"/>
    <property type="match status" value="1"/>
</dbReference>
<dbReference type="PANTHER" id="PTHR30027:SF3">
    <property type="entry name" value="16S RRNA (URACIL(1498)-N(3))-METHYLTRANSFERASE"/>
    <property type="match status" value="1"/>
</dbReference>
<comment type="similarity">
    <text evidence="2 12">Belongs to the RNA methyltransferase RsmE family.</text>
</comment>
<evidence type="ECO:0000256" key="7">
    <source>
        <dbReference type="ARBA" id="ARBA00022603"/>
    </source>
</evidence>
<dbReference type="SUPFAM" id="SSF75217">
    <property type="entry name" value="alpha/beta knot"/>
    <property type="match status" value="1"/>
</dbReference>
<comment type="caution">
    <text evidence="15">The sequence shown here is derived from an EMBL/GenBank/DDBJ whole genome shotgun (WGS) entry which is preliminary data.</text>
</comment>
<dbReference type="CDD" id="cd18084">
    <property type="entry name" value="RsmE-like"/>
    <property type="match status" value="1"/>
</dbReference>
<evidence type="ECO:0000313" key="16">
    <source>
        <dbReference type="Proteomes" id="UP001596620"/>
    </source>
</evidence>
<accession>A0ABW2UZS8</accession>
<keyword evidence="5 12" id="KW-0963">Cytoplasm</keyword>
<dbReference type="GO" id="GO:0008168">
    <property type="term" value="F:methyltransferase activity"/>
    <property type="evidence" value="ECO:0007669"/>
    <property type="project" value="UniProtKB-KW"/>
</dbReference>
<reference evidence="16" key="1">
    <citation type="journal article" date="2019" name="Int. J. Syst. Evol. Microbiol.">
        <title>The Global Catalogue of Microorganisms (GCM) 10K type strain sequencing project: providing services to taxonomists for standard genome sequencing and annotation.</title>
        <authorList>
            <consortium name="The Broad Institute Genomics Platform"/>
            <consortium name="The Broad Institute Genome Sequencing Center for Infectious Disease"/>
            <person name="Wu L."/>
            <person name="Ma J."/>
        </authorList>
    </citation>
    <scope>NUCLEOTIDE SEQUENCE [LARGE SCALE GENOMIC DNA]</scope>
    <source>
        <strain evidence="16">JCM 30234</strain>
    </source>
</reference>
<keyword evidence="6 12" id="KW-0698">rRNA processing</keyword>
<dbReference type="InterPro" id="IPR029026">
    <property type="entry name" value="tRNA_m1G_MTases_N"/>
</dbReference>
<dbReference type="Pfam" id="PF04452">
    <property type="entry name" value="Methyltrans_RNA"/>
    <property type="match status" value="1"/>
</dbReference>
<evidence type="ECO:0000256" key="8">
    <source>
        <dbReference type="ARBA" id="ARBA00022679"/>
    </source>
</evidence>
<dbReference type="PIRSF" id="PIRSF015601">
    <property type="entry name" value="MTase_slr0722"/>
    <property type="match status" value="1"/>
</dbReference>
<dbReference type="NCBIfam" id="NF008691">
    <property type="entry name" value="PRK11713.1-4"/>
    <property type="match status" value="1"/>
</dbReference>
<dbReference type="Gene3D" id="3.40.1280.10">
    <property type="match status" value="1"/>
</dbReference>
<keyword evidence="7 12" id="KW-0489">Methyltransferase</keyword>
<dbReference type="Proteomes" id="UP001596620">
    <property type="component" value="Unassembled WGS sequence"/>
</dbReference>
<organism evidence="15 16">
    <name type="scientific">Lentibacillus kimchii</name>
    <dbReference type="NCBI Taxonomy" id="1542911"/>
    <lineage>
        <taxon>Bacteria</taxon>
        <taxon>Bacillati</taxon>
        <taxon>Bacillota</taxon>
        <taxon>Bacilli</taxon>
        <taxon>Bacillales</taxon>
        <taxon>Bacillaceae</taxon>
        <taxon>Lentibacillus</taxon>
    </lineage>
</organism>
<dbReference type="InterPro" id="IPR046887">
    <property type="entry name" value="RsmE_PUA-like"/>
</dbReference>
<feature type="domain" description="Ribosomal RNA small subunit methyltransferase E methyltransferase" evidence="13">
    <location>
        <begin position="73"/>
        <end position="242"/>
    </location>
</feature>
<comment type="function">
    <text evidence="10 12">Specifically methylates the N3 position of the uracil ring of uridine 1498 (m3U1498) in 16S rRNA. Acts on the fully assembled 30S ribosomal subunit.</text>
</comment>
<dbReference type="NCBIfam" id="TIGR00046">
    <property type="entry name" value="RsmE family RNA methyltransferase"/>
    <property type="match status" value="1"/>
</dbReference>
<evidence type="ECO:0000256" key="10">
    <source>
        <dbReference type="ARBA" id="ARBA00025699"/>
    </source>
</evidence>
<evidence type="ECO:0000256" key="4">
    <source>
        <dbReference type="ARBA" id="ARBA00013673"/>
    </source>
</evidence>
<keyword evidence="16" id="KW-1185">Reference proteome</keyword>
<comment type="catalytic activity">
    <reaction evidence="11 12">
        <text>uridine(1498) in 16S rRNA + S-adenosyl-L-methionine = N(3)-methyluridine(1498) in 16S rRNA + S-adenosyl-L-homocysteine + H(+)</text>
        <dbReference type="Rhea" id="RHEA:42920"/>
        <dbReference type="Rhea" id="RHEA-COMP:10283"/>
        <dbReference type="Rhea" id="RHEA-COMP:10284"/>
        <dbReference type="ChEBI" id="CHEBI:15378"/>
        <dbReference type="ChEBI" id="CHEBI:57856"/>
        <dbReference type="ChEBI" id="CHEBI:59789"/>
        <dbReference type="ChEBI" id="CHEBI:65315"/>
        <dbReference type="ChEBI" id="CHEBI:74502"/>
        <dbReference type="EC" id="2.1.1.193"/>
    </reaction>
</comment>
<comment type="subcellular location">
    <subcellularLocation>
        <location evidence="1 12">Cytoplasm</location>
    </subcellularLocation>
</comment>
<evidence type="ECO:0000256" key="1">
    <source>
        <dbReference type="ARBA" id="ARBA00004496"/>
    </source>
</evidence>